<evidence type="ECO:0000256" key="1">
    <source>
        <dbReference type="ARBA" id="ARBA00022801"/>
    </source>
</evidence>
<dbReference type="Pfam" id="PF00561">
    <property type="entry name" value="Abhydrolase_1"/>
    <property type="match status" value="1"/>
</dbReference>
<dbReference type="SUPFAM" id="SSF53474">
    <property type="entry name" value="alpha/beta-Hydrolases"/>
    <property type="match status" value="1"/>
</dbReference>
<evidence type="ECO:0000313" key="5">
    <source>
        <dbReference type="Proteomes" id="UP000241167"/>
    </source>
</evidence>
<organism evidence="4 5">
    <name type="scientific">Allosphingosinicella deserti</name>
    <dbReference type="NCBI Taxonomy" id="2116704"/>
    <lineage>
        <taxon>Bacteria</taxon>
        <taxon>Pseudomonadati</taxon>
        <taxon>Pseudomonadota</taxon>
        <taxon>Alphaproteobacteria</taxon>
        <taxon>Sphingomonadales</taxon>
        <taxon>Sphingomonadaceae</taxon>
        <taxon>Allosphingosinicella</taxon>
    </lineage>
</organism>
<dbReference type="GO" id="GO:0016020">
    <property type="term" value="C:membrane"/>
    <property type="evidence" value="ECO:0007669"/>
    <property type="project" value="TreeGrafter"/>
</dbReference>
<dbReference type="InterPro" id="IPR000073">
    <property type="entry name" value="AB_hydrolase_1"/>
</dbReference>
<dbReference type="RefSeq" id="WP_106511424.1">
    <property type="nucleotide sequence ID" value="NZ_PXYI01000001.1"/>
</dbReference>
<dbReference type="Proteomes" id="UP000241167">
    <property type="component" value="Unassembled WGS sequence"/>
</dbReference>
<dbReference type="Gene3D" id="3.40.50.1820">
    <property type="entry name" value="alpha/beta hydrolase"/>
    <property type="match status" value="1"/>
</dbReference>
<evidence type="ECO:0000259" key="3">
    <source>
        <dbReference type="Pfam" id="PF00561"/>
    </source>
</evidence>
<reference evidence="4 5" key="1">
    <citation type="submission" date="2018-03" db="EMBL/GenBank/DDBJ databases">
        <title>The draft genome of Sphingosinicella sp. GL-C-18.</title>
        <authorList>
            <person name="Liu L."/>
            <person name="Li L."/>
            <person name="Liang L."/>
            <person name="Zhang X."/>
            <person name="Wang T."/>
        </authorList>
    </citation>
    <scope>NUCLEOTIDE SEQUENCE [LARGE SCALE GENOMIC DNA]</scope>
    <source>
        <strain evidence="4 5">GL-C-18</strain>
    </source>
</reference>
<proteinExistence type="predicted"/>
<keyword evidence="2" id="KW-0732">Signal</keyword>
<dbReference type="AlphaFoldDB" id="A0A2P7QZL6"/>
<dbReference type="InterPro" id="IPR050266">
    <property type="entry name" value="AB_hydrolase_sf"/>
</dbReference>
<feature type="chain" id="PRO_5015116705" evidence="2">
    <location>
        <begin position="20"/>
        <end position="291"/>
    </location>
</feature>
<accession>A0A2P7QZL6</accession>
<dbReference type="InterPro" id="IPR029058">
    <property type="entry name" value="AB_hydrolase_fold"/>
</dbReference>
<dbReference type="PANTHER" id="PTHR43798">
    <property type="entry name" value="MONOACYLGLYCEROL LIPASE"/>
    <property type="match status" value="1"/>
</dbReference>
<protein>
    <submittedName>
        <fullName evidence="4">Alpha/beta hydrolase</fullName>
    </submittedName>
</protein>
<dbReference type="EMBL" id="PXYI01000001">
    <property type="protein sequence ID" value="PSJ43404.1"/>
    <property type="molecule type" value="Genomic_DNA"/>
</dbReference>
<dbReference type="PANTHER" id="PTHR43798:SF31">
    <property type="entry name" value="AB HYDROLASE SUPERFAMILY PROTEIN YCLE"/>
    <property type="match status" value="1"/>
</dbReference>
<keyword evidence="5" id="KW-1185">Reference proteome</keyword>
<evidence type="ECO:0000256" key="2">
    <source>
        <dbReference type="SAM" id="SignalP"/>
    </source>
</evidence>
<name>A0A2P7QZL6_9SPHN</name>
<comment type="caution">
    <text evidence="4">The sequence shown here is derived from an EMBL/GenBank/DDBJ whole genome shotgun (WGS) entry which is preliminary data.</text>
</comment>
<dbReference type="OrthoDB" id="7172093at2"/>
<gene>
    <name evidence="4" type="ORF">C7I55_03320</name>
</gene>
<sequence length="291" mass="31230">MLRFLAWLLLPFAATAVHAAEPQFASDRISVEVRGKGPDVVLIPGLSSSPEVWDTTVKAVPGYRYHLVHVAGFAGKPAAANASGPVVAPVAAEIARYMQATKLAKPAIVGHSLGGAWAMMVASRHPDSVSRVMVVDMLPFMGAMFGGGNATPDSVRPIAEQIRQGIGTSTGDARKAQLEQTIANMVRTESLRPLAVKHSLDSDATASGQAMYDLITTDLRPDLARIKVPMTVLWARAPNAPVNDAQMAQFYKLSYANAPQAKLEQVPNSYHFIMWDEPAAFQAKLKAFLAE</sequence>
<dbReference type="GO" id="GO:0016787">
    <property type="term" value="F:hydrolase activity"/>
    <property type="evidence" value="ECO:0007669"/>
    <property type="project" value="UniProtKB-KW"/>
</dbReference>
<feature type="domain" description="AB hydrolase-1" evidence="3">
    <location>
        <begin position="40"/>
        <end position="278"/>
    </location>
</feature>
<evidence type="ECO:0000313" key="4">
    <source>
        <dbReference type="EMBL" id="PSJ43404.1"/>
    </source>
</evidence>
<feature type="signal peptide" evidence="2">
    <location>
        <begin position="1"/>
        <end position="19"/>
    </location>
</feature>
<keyword evidence="1 4" id="KW-0378">Hydrolase</keyword>